<name>A0A8W8LZX7_MAGGI</name>
<evidence type="ECO:0000313" key="2">
    <source>
        <dbReference type="EnsemblMetazoa" id="G30377.1:cds"/>
    </source>
</evidence>
<sequence length="234" mass="25954">MKTNIILDSIPCQVIGLILAVCFLMNSYAYAIITIQVPDNIIEYGNTDINILCIVNGTSLKGAGSIQMKRSNKDIVSITDYGVFWQDKNLETRSKINATIENVRSSYLYLKILACNVTQTDEATYFCDLSAINEDFSQVLAQSEKISLNITGIDDAKTNKCDVLQIDQTESEQLDDIVTKNTEPMQKTGSKFYATGTSKVTSVDKTQISTKKCIDPYVANVDSRLPIPGTREFN</sequence>
<dbReference type="EnsemblMetazoa" id="G30377.1">
    <property type="protein sequence ID" value="G30377.1:cds"/>
    <property type="gene ID" value="G30377"/>
</dbReference>
<dbReference type="Proteomes" id="UP000005408">
    <property type="component" value="Unassembled WGS sequence"/>
</dbReference>
<dbReference type="InterPro" id="IPR007110">
    <property type="entry name" value="Ig-like_dom"/>
</dbReference>
<accession>A0A8W8LZX7</accession>
<dbReference type="AlphaFoldDB" id="A0A8W8LZX7"/>
<protein>
    <recommendedName>
        <fullName evidence="1">Ig-like domain-containing protein</fullName>
    </recommendedName>
</protein>
<feature type="domain" description="Ig-like" evidence="1">
    <location>
        <begin position="31"/>
        <end position="147"/>
    </location>
</feature>
<evidence type="ECO:0000259" key="1">
    <source>
        <dbReference type="PROSITE" id="PS50835"/>
    </source>
</evidence>
<dbReference type="PROSITE" id="PS50835">
    <property type="entry name" value="IG_LIKE"/>
    <property type="match status" value="1"/>
</dbReference>
<organism evidence="2 3">
    <name type="scientific">Magallana gigas</name>
    <name type="common">Pacific oyster</name>
    <name type="synonym">Crassostrea gigas</name>
    <dbReference type="NCBI Taxonomy" id="29159"/>
    <lineage>
        <taxon>Eukaryota</taxon>
        <taxon>Metazoa</taxon>
        <taxon>Spiralia</taxon>
        <taxon>Lophotrochozoa</taxon>
        <taxon>Mollusca</taxon>
        <taxon>Bivalvia</taxon>
        <taxon>Autobranchia</taxon>
        <taxon>Pteriomorphia</taxon>
        <taxon>Ostreida</taxon>
        <taxon>Ostreoidea</taxon>
        <taxon>Ostreidae</taxon>
        <taxon>Magallana</taxon>
    </lineage>
</organism>
<reference evidence="2" key="1">
    <citation type="submission" date="2022-08" db="UniProtKB">
        <authorList>
            <consortium name="EnsemblMetazoa"/>
        </authorList>
    </citation>
    <scope>IDENTIFICATION</scope>
    <source>
        <strain evidence="2">05x7-T-G4-1.051#20</strain>
    </source>
</reference>
<proteinExistence type="predicted"/>
<keyword evidence="3" id="KW-1185">Reference proteome</keyword>
<evidence type="ECO:0000313" key="3">
    <source>
        <dbReference type="Proteomes" id="UP000005408"/>
    </source>
</evidence>